<name>A0AAE3KZ55_9FIRM</name>
<dbReference type="InterPro" id="IPR023214">
    <property type="entry name" value="HAD_sf"/>
</dbReference>
<dbReference type="PROSITE" id="PS01229">
    <property type="entry name" value="COF_2"/>
    <property type="match status" value="1"/>
</dbReference>
<dbReference type="InterPro" id="IPR006379">
    <property type="entry name" value="HAD-SF_hydro_IIB"/>
</dbReference>
<dbReference type="CDD" id="cd07516">
    <property type="entry name" value="HAD_Pase"/>
    <property type="match status" value="1"/>
</dbReference>
<keyword evidence="2" id="KW-1185">Reference proteome</keyword>
<reference evidence="1" key="1">
    <citation type="submission" date="2022-07" db="EMBL/GenBank/DDBJ databases">
        <title>Enhanced cultured diversity of the mouse gut microbiota enables custom-made synthetic communities.</title>
        <authorList>
            <person name="Afrizal A."/>
        </authorList>
    </citation>
    <scope>NUCLEOTIDE SEQUENCE</scope>
    <source>
        <strain evidence="1">DSM 28593</strain>
    </source>
</reference>
<dbReference type="Pfam" id="PF08282">
    <property type="entry name" value="Hydrolase_3"/>
    <property type="match status" value="1"/>
</dbReference>
<dbReference type="Gene3D" id="3.30.1240.10">
    <property type="match status" value="1"/>
</dbReference>
<accession>A0AAE3KZ55</accession>
<protein>
    <submittedName>
        <fullName evidence="1">Cof-type HAD-IIB family hydrolase</fullName>
    </submittedName>
</protein>
<evidence type="ECO:0000313" key="2">
    <source>
        <dbReference type="Proteomes" id="UP001205748"/>
    </source>
</evidence>
<dbReference type="PANTHER" id="PTHR10000:SF8">
    <property type="entry name" value="HAD SUPERFAMILY HYDROLASE-LIKE, TYPE 3"/>
    <property type="match status" value="1"/>
</dbReference>
<dbReference type="RefSeq" id="WP_257530287.1">
    <property type="nucleotide sequence ID" value="NZ_JANKAS010000004.1"/>
</dbReference>
<gene>
    <name evidence="1" type="ORF">NSA47_06780</name>
</gene>
<dbReference type="InterPro" id="IPR000150">
    <property type="entry name" value="Cof"/>
</dbReference>
<dbReference type="NCBIfam" id="TIGR00099">
    <property type="entry name" value="Cof-subfamily"/>
    <property type="match status" value="1"/>
</dbReference>
<dbReference type="InterPro" id="IPR036412">
    <property type="entry name" value="HAD-like_sf"/>
</dbReference>
<dbReference type="NCBIfam" id="TIGR01484">
    <property type="entry name" value="HAD-SF-IIB"/>
    <property type="match status" value="1"/>
</dbReference>
<dbReference type="SFLD" id="SFLDS00003">
    <property type="entry name" value="Haloacid_Dehalogenase"/>
    <property type="match status" value="1"/>
</dbReference>
<dbReference type="SUPFAM" id="SSF56784">
    <property type="entry name" value="HAD-like"/>
    <property type="match status" value="1"/>
</dbReference>
<dbReference type="GO" id="GO:0000287">
    <property type="term" value="F:magnesium ion binding"/>
    <property type="evidence" value="ECO:0007669"/>
    <property type="project" value="TreeGrafter"/>
</dbReference>
<dbReference type="SFLD" id="SFLDG01140">
    <property type="entry name" value="C2.B:_Phosphomannomutase_and_P"/>
    <property type="match status" value="1"/>
</dbReference>
<comment type="caution">
    <text evidence="1">The sequence shown here is derived from an EMBL/GenBank/DDBJ whole genome shotgun (WGS) entry which is preliminary data.</text>
</comment>
<evidence type="ECO:0000313" key="1">
    <source>
        <dbReference type="EMBL" id="MCR1898695.1"/>
    </source>
</evidence>
<dbReference type="AlphaFoldDB" id="A0AAE3KZ55"/>
<organism evidence="1 2">
    <name type="scientific">Irregularibacter muris</name>
    <dbReference type="NCBI Taxonomy" id="1796619"/>
    <lineage>
        <taxon>Bacteria</taxon>
        <taxon>Bacillati</taxon>
        <taxon>Bacillota</taxon>
        <taxon>Clostridia</taxon>
        <taxon>Eubacteriales</taxon>
        <taxon>Eubacteriaceae</taxon>
        <taxon>Irregularibacter</taxon>
    </lineage>
</organism>
<dbReference type="GO" id="GO:0016791">
    <property type="term" value="F:phosphatase activity"/>
    <property type="evidence" value="ECO:0007669"/>
    <property type="project" value="TreeGrafter"/>
</dbReference>
<dbReference type="EMBL" id="JANKAS010000004">
    <property type="protein sequence ID" value="MCR1898695.1"/>
    <property type="molecule type" value="Genomic_DNA"/>
</dbReference>
<keyword evidence="1" id="KW-0378">Hydrolase</keyword>
<sequence length="270" mass="30746">MQYKLVGTDMDGTLLDDEKIVSNKTMEVLKKMGERGIHLALITGRIHYSPKAYAKKLNLKASIIGNNGAYIEYEDGTIDIVEIDKKLVMETLSHVEELGLDYNFVTTEKLYYYPMARKHTYYYGDNEMIRQSHLVHYEIIKSYKEIEKIKEPILKIHVFHNDFKKLEELTKTMPHKDQYDITSSGEDLIEFCHKDASKGNALKSIANYYNISMEEVVAIGDAGNDMSMIQEAGLGIAMGNAMDILKEKADYITGSNQEHGVAQVIEKMVL</sequence>
<proteinExistence type="predicted"/>
<dbReference type="PANTHER" id="PTHR10000">
    <property type="entry name" value="PHOSPHOSERINE PHOSPHATASE"/>
    <property type="match status" value="1"/>
</dbReference>
<dbReference type="GO" id="GO:0005829">
    <property type="term" value="C:cytosol"/>
    <property type="evidence" value="ECO:0007669"/>
    <property type="project" value="TreeGrafter"/>
</dbReference>
<dbReference type="Gene3D" id="3.40.50.1000">
    <property type="entry name" value="HAD superfamily/HAD-like"/>
    <property type="match status" value="1"/>
</dbReference>
<dbReference type="Proteomes" id="UP001205748">
    <property type="component" value="Unassembled WGS sequence"/>
</dbReference>
<dbReference type="SFLD" id="SFLDG01144">
    <property type="entry name" value="C2.B.4:_PGP_Like"/>
    <property type="match status" value="1"/>
</dbReference>